<gene>
    <name evidence="1" type="ORF">HNR37_000810</name>
</gene>
<proteinExistence type="predicted"/>
<comment type="caution">
    <text evidence="1">The sequence shown here is derived from an EMBL/GenBank/DDBJ whole genome shotgun (WGS) entry which is preliminary data.</text>
</comment>
<keyword evidence="1" id="KW-0808">Transferase</keyword>
<dbReference type="Pfam" id="PF05014">
    <property type="entry name" value="Nuc_deoxyrib_tr"/>
    <property type="match status" value="1"/>
</dbReference>
<protein>
    <submittedName>
        <fullName evidence="1">Nucleoside 2-deoxyribosyltransferase</fullName>
    </submittedName>
</protein>
<dbReference type="GO" id="GO:0016740">
    <property type="term" value="F:transferase activity"/>
    <property type="evidence" value="ECO:0007669"/>
    <property type="project" value="UniProtKB-KW"/>
</dbReference>
<dbReference type="GO" id="GO:0009159">
    <property type="term" value="P:deoxyribonucleoside monophosphate catabolic process"/>
    <property type="evidence" value="ECO:0007669"/>
    <property type="project" value="TreeGrafter"/>
</dbReference>
<dbReference type="InterPro" id="IPR051239">
    <property type="entry name" value="2'-dNMP_N-hydrolase"/>
</dbReference>
<evidence type="ECO:0000313" key="1">
    <source>
        <dbReference type="EMBL" id="MBB5021498.1"/>
    </source>
</evidence>
<keyword evidence="2" id="KW-1185">Reference proteome</keyword>
<dbReference type="GO" id="GO:0070694">
    <property type="term" value="F:5-hydroxymethyl-dUMP N-hydrolase activity"/>
    <property type="evidence" value="ECO:0007669"/>
    <property type="project" value="TreeGrafter"/>
</dbReference>
<sequence>MQTYLASPLGFSEAGRYAYYHLIIPALEKAGLDIIDPWHLTDGKLISEAMEMPPGIERTTRWQEINAIIGQNNRQGIEACQFMIAILDGCDLDSGTAAEVGYAAAIGKTVWGYRGDFRQCRDNEGSVVNLQVEYFIKYSGGAVVSNLEELVTQVKRFVGN</sequence>
<organism evidence="1 2">
    <name type="scientific">Desulfurispira natronophila</name>
    <dbReference type="NCBI Taxonomy" id="682562"/>
    <lineage>
        <taxon>Bacteria</taxon>
        <taxon>Pseudomonadati</taxon>
        <taxon>Chrysiogenota</taxon>
        <taxon>Chrysiogenia</taxon>
        <taxon>Chrysiogenales</taxon>
        <taxon>Chrysiogenaceae</taxon>
        <taxon>Desulfurispira</taxon>
    </lineage>
</organism>
<reference evidence="1 2" key="1">
    <citation type="submission" date="2020-08" db="EMBL/GenBank/DDBJ databases">
        <title>Genomic Encyclopedia of Type Strains, Phase IV (KMG-IV): sequencing the most valuable type-strain genomes for metagenomic binning, comparative biology and taxonomic classification.</title>
        <authorList>
            <person name="Goeker M."/>
        </authorList>
    </citation>
    <scope>NUCLEOTIDE SEQUENCE [LARGE SCALE GENOMIC DNA]</scope>
    <source>
        <strain evidence="1 2">DSM 22071</strain>
    </source>
</reference>
<dbReference type="EMBL" id="JACHID010000004">
    <property type="protein sequence ID" value="MBB5021498.1"/>
    <property type="molecule type" value="Genomic_DNA"/>
</dbReference>
<dbReference type="AlphaFoldDB" id="A0A7W8DGQ2"/>
<dbReference type="Gene3D" id="3.40.50.450">
    <property type="match status" value="1"/>
</dbReference>
<accession>A0A7W8DGQ2</accession>
<dbReference type="InterPro" id="IPR007710">
    <property type="entry name" value="Nucleoside_deoxyribTrfase"/>
</dbReference>
<dbReference type="RefSeq" id="WP_183730304.1">
    <property type="nucleotide sequence ID" value="NZ_JACHID010000004.1"/>
</dbReference>
<dbReference type="SUPFAM" id="SSF52309">
    <property type="entry name" value="N-(deoxy)ribosyltransferase-like"/>
    <property type="match status" value="1"/>
</dbReference>
<dbReference type="PANTHER" id="PTHR15364:SF0">
    <property type="entry name" value="2'-DEOXYNUCLEOSIDE 5'-PHOSPHATE N-HYDROLASE 1"/>
    <property type="match status" value="1"/>
</dbReference>
<dbReference type="Proteomes" id="UP000528322">
    <property type="component" value="Unassembled WGS sequence"/>
</dbReference>
<dbReference type="PANTHER" id="PTHR15364">
    <property type="entry name" value="2'-DEOXYNUCLEOSIDE 5'-PHOSPHATE N-HYDROLASE 1"/>
    <property type="match status" value="1"/>
</dbReference>
<evidence type="ECO:0000313" key="2">
    <source>
        <dbReference type="Proteomes" id="UP000528322"/>
    </source>
</evidence>
<name>A0A7W8DGQ2_9BACT</name>